<dbReference type="PROSITE" id="PS00063">
    <property type="entry name" value="ALDOKETO_REDUCTASE_3"/>
    <property type="match status" value="1"/>
</dbReference>
<protein>
    <submittedName>
        <fullName evidence="8">Aldo/keto reductase, diketogulonate reductase</fullName>
    </submittedName>
</protein>
<dbReference type="PANTHER" id="PTHR43827:SF3">
    <property type="entry name" value="NADP-DEPENDENT OXIDOREDUCTASE DOMAIN-CONTAINING PROTEIN"/>
    <property type="match status" value="1"/>
</dbReference>
<evidence type="ECO:0000256" key="4">
    <source>
        <dbReference type="PIRSR" id="PIRSR000097-1"/>
    </source>
</evidence>
<evidence type="ECO:0000313" key="9">
    <source>
        <dbReference type="Proteomes" id="UP000013523"/>
    </source>
</evidence>
<feature type="site" description="Lowers pKa of active site Tyr" evidence="6">
    <location>
        <position position="79"/>
    </location>
</feature>
<feature type="domain" description="NADP-dependent oxidoreductase" evidence="7">
    <location>
        <begin position="29"/>
        <end position="262"/>
    </location>
</feature>
<comment type="similarity">
    <text evidence="1">Belongs to the aldo/keto reductase family.</text>
</comment>
<dbReference type="Proteomes" id="UP000013523">
    <property type="component" value="Chromosome"/>
</dbReference>
<dbReference type="KEGG" id="cpas:Clopa_2352"/>
<feature type="binding site" evidence="5">
    <location>
        <position position="112"/>
    </location>
    <ligand>
        <name>substrate</name>
    </ligand>
</feature>
<dbReference type="PRINTS" id="PR00069">
    <property type="entry name" value="ALDKETRDTASE"/>
</dbReference>
<dbReference type="CDD" id="cd19071">
    <property type="entry name" value="AKR_AKR1-5-like"/>
    <property type="match status" value="1"/>
</dbReference>
<evidence type="ECO:0000256" key="2">
    <source>
        <dbReference type="ARBA" id="ARBA00022857"/>
    </source>
</evidence>
<dbReference type="RefSeq" id="WP_015615520.1">
    <property type="nucleotide sequence ID" value="NC_021182.1"/>
</dbReference>
<keyword evidence="2" id="KW-0521">NADP</keyword>
<dbReference type="HOGENOM" id="CLU_023205_0_1_9"/>
<dbReference type="InterPro" id="IPR023210">
    <property type="entry name" value="NADP_OxRdtase_dom"/>
</dbReference>
<evidence type="ECO:0000259" key="7">
    <source>
        <dbReference type="Pfam" id="PF00248"/>
    </source>
</evidence>
<dbReference type="PANTHER" id="PTHR43827">
    <property type="entry name" value="2,5-DIKETO-D-GLUCONIC ACID REDUCTASE"/>
    <property type="match status" value="1"/>
</dbReference>
<dbReference type="Pfam" id="PF00248">
    <property type="entry name" value="Aldo_ket_red"/>
    <property type="match status" value="1"/>
</dbReference>
<dbReference type="OrthoDB" id="9804790at2"/>
<dbReference type="STRING" id="86416.Clopa_2352"/>
<feature type="active site" description="Proton donor" evidence="4">
    <location>
        <position position="54"/>
    </location>
</feature>
<dbReference type="InterPro" id="IPR036812">
    <property type="entry name" value="NAD(P)_OxRdtase_dom_sf"/>
</dbReference>
<accession>R4K675</accession>
<evidence type="ECO:0000256" key="3">
    <source>
        <dbReference type="ARBA" id="ARBA00023002"/>
    </source>
</evidence>
<name>R4K675_CLOPA</name>
<reference evidence="8 9" key="1">
    <citation type="submission" date="2012-01" db="EMBL/GenBank/DDBJ databases">
        <title>Complete sequence of chromosome of Clostridium pasteurianum BC1.</title>
        <authorList>
            <consortium name="US DOE Joint Genome Institute"/>
            <person name="Lucas S."/>
            <person name="Han J."/>
            <person name="Lapidus A."/>
            <person name="Cheng J.-F."/>
            <person name="Goodwin L."/>
            <person name="Pitluck S."/>
            <person name="Peters L."/>
            <person name="Mikhailova N."/>
            <person name="Teshima H."/>
            <person name="Detter J.C."/>
            <person name="Han C."/>
            <person name="Tapia R."/>
            <person name="Land M."/>
            <person name="Hauser L."/>
            <person name="Kyrpides N."/>
            <person name="Ivanova N."/>
            <person name="Pagani I."/>
            <person name="Dunn J."/>
            <person name="Taghavi S."/>
            <person name="Francis A."/>
            <person name="van der Lelie D."/>
            <person name="Woyke T."/>
        </authorList>
    </citation>
    <scope>NUCLEOTIDE SEQUENCE [LARGE SCALE GENOMIC DNA]</scope>
    <source>
        <strain evidence="8 9">BC1</strain>
    </source>
</reference>
<dbReference type="SUPFAM" id="SSF51430">
    <property type="entry name" value="NAD(P)-linked oxidoreductase"/>
    <property type="match status" value="1"/>
</dbReference>
<keyword evidence="3" id="KW-0560">Oxidoreductase</keyword>
<dbReference type="InterPro" id="IPR020471">
    <property type="entry name" value="AKR"/>
</dbReference>
<dbReference type="PIRSF" id="PIRSF000097">
    <property type="entry name" value="AKR"/>
    <property type="match status" value="1"/>
</dbReference>
<evidence type="ECO:0000313" key="8">
    <source>
        <dbReference type="EMBL" id="AGK97216.1"/>
    </source>
</evidence>
<dbReference type="Gene3D" id="3.20.20.100">
    <property type="entry name" value="NADP-dependent oxidoreductase domain"/>
    <property type="match status" value="1"/>
</dbReference>
<dbReference type="AlphaFoldDB" id="R4K675"/>
<keyword evidence="9" id="KW-1185">Reference proteome</keyword>
<evidence type="ECO:0000256" key="5">
    <source>
        <dbReference type="PIRSR" id="PIRSR000097-2"/>
    </source>
</evidence>
<dbReference type="FunFam" id="3.20.20.100:FF:000015">
    <property type="entry name" value="Oxidoreductase, aldo/keto reductase family"/>
    <property type="match status" value="1"/>
</dbReference>
<dbReference type="EMBL" id="CP003261">
    <property type="protein sequence ID" value="AGK97216.1"/>
    <property type="molecule type" value="Genomic_DNA"/>
</dbReference>
<dbReference type="GO" id="GO:0016616">
    <property type="term" value="F:oxidoreductase activity, acting on the CH-OH group of donors, NAD or NADP as acceptor"/>
    <property type="evidence" value="ECO:0007669"/>
    <property type="project" value="UniProtKB-ARBA"/>
</dbReference>
<dbReference type="PATRIC" id="fig|86416.3.peg.2334"/>
<dbReference type="eggNOG" id="COG0656">
    <property type="taxonomic scope" value="Bacteria"/>
</dbReference>
<organism evidence="8 9">
    <name type="scientific">Clostridium pasteurianum BC1</name>
    <dbReference type="NCBI Taxonomy" id="86416"/>
    <lineage>
        <taxon>Bacteria</taxon>
        <taxon>Bacillati</taxon>
        <taxon>Bacillota</taxon>
        <taxon>Clostridia</taxon>
        <taxon>Eubacteriales</taxon>
        <taxon>Clostridiaceae</taxon>
        <taxon>Clostridium</taxon>
    </lineage>
</organism>
<gene>
    <name evidence="8" type="ORF">Clopa_2352</name>
</gene>
<dbReference type="PROSITE" id="PS00062">
    <property type="entry name" value="ALDOKETO_REDUCTASE_2"/>
    <property type="match status" value="1"/>
</dbReference>
<evidence type="ECO:0000256" key="6">
    <source>
        <dbReference type="PIRSR" id="PIRSR000097-3"/>
    </source>
</evidence>
<evidence type="ECO:0000256" key="1">
    <source>
        <dbReference type="ARBA" id="ARBA00007905"/>
    </source>
</evidence>
<dbReference type="InterPro" id="IPR018170">
    <property type="entry name" value="Aldo/ket_reductase_CS"/>
</dbReference>
<proteinExistence type="inferred from homology"/>
<sequence length="278" mass="31880">MVKSIKDTITLNNGVEIPQHGFGVYLITDEKNGYEAINKALEVGYHAFDTAQFYENEALLGKILSESNVKRDELFITTKVANYNQGYDSTLSTVEQSLKDLHIDQIDLLLVHWPSKRRFFETWKAMEKLYNEKLVKAIGVSNYEIHHLEELAANSEIKPVIDQVECHPYLTQEKIKEYADKNHIAFQAWSPLGRGAVLNDPIIRIIAEHHNKSSAQIIIRWHLQKGNVVIPKSSTPSRIEENANVYDFSLTEEEVKIIDALNKDERTGDDPDALWFQM</sequence>